<accession>A0A5N6LHD6</accession>
<keyword evidence="6" id="KW-1185">Reference proteome</keyword>
<name>A0A5N6LHD6_9ASTR</name>
<dbReference type="Proteomes" id="UP000326396">
    <property type="component" value="Unassembled WGS sequence"/>
</dbReference>
<dbReference type="Gene3D" id="3.10.10.10">
    <property type="entry name" value="HIV Type 1 Reverse Transcriptase, subunit A, domain 1"/>
    <property type="match status" value="1"/>
</dbReference>
<evidence type="ECO:0000259" key="4">
    <source>
        <dbReference type="Pfam" id="PF03732"/>
    </source>
</evidence>
<dbReference type="InterPro" id="IPR053134">
    <property type="entry name" value="RNA-dir_DNA_polymerase"/>
</dbReference>
<dbReference type="InterPro" id="IPR005162">
    <property type="entry name" value="Retrotrans_gag_dom"/>
</dbReference>
<evidence type="ECO:0000256" key="1">
    <source>
        <dbReference type="SAM" id="Coils"/>
    </source>
</evidence>
<dbReference type="CDD" id="cd01647">
    <property type="entry name" value="RT_LTR"/>
    <property type="match status" value="1"/>
</dbReference>
<evidence type="ECO:0000313" key="5">
    <source>
        <dbReference type="EMBL" id="KAD1592681.1"/>
    </source>
</evidence>
<dbReference type="Gene3D" id="3.30.70.270">
    <property type="match status" value="1"/>
</dbReference>
<dbReference type="InterPro" id="IPR000477">
    <property type="entry name" value="RT_dom"/>
</dbReference>
<dbReference type="EMBL" id="SZYD01000647">
    <property type="protein sequence ID" value="KAD1592681.1"/>
    <property type="molecule type" value="Genomic_DNA"/>
</dbReference>
<dbReference type="Pfam" id="PF03732">
    <property type="entry name" value="Retrotrans_gag"/>
    <property type="match status" value="1"/>
</dbReference>
<protein>
    <submittedName>
        <fullName evidence="5">Uncharacterized protein</fullName>
    </submittedName>
</protein>
<feature type="compositionally biased region" description="Basic and acidic residues" evidence="2">
    <location>
        <begin position="449"/>
        <end position="462"/>
    </location>
</feature>
<dbReference type="AlphaFoldDB" id="A0A5N6LHD6"/>
<dbReference type="PANTHER" id="PTHR24559">
    <property type="entry name" value="TRANSPOSON TY3-I GAG-POL POLYPROTEIN"/>
    <property type="match status" value="1"/>
</dbReference>
<feature type="domain" description="Reverse transcriptase" evidence="3">
    <location>
        <begin position="768"/>
        <end position="840"/>
    </location>
</feature>
<sequence length="874" mass="99238">MEEASRWICRKGQPKVKDKTCHRRYGWDLLGKGETEHCIKGEELRKREGEDLHSASESHPPVPGAESMADPTPTPTGVNTSASKVRRDETPTSAHPYLSDMTNVDVPVIGDYSDEEEAEGFRITPEFVHSHRTALKAQLEEIEKAEKLKEVQARLTFVGGSSATPAKEAVPVDELLTTLLEAIRQRKEPVGKETFDLTQAGGNEALNPLLQPYHLTNFTDMSKFTKRIAEAPLPGKLKVPLNVGKYDGSSDPDDHLHAYAGVGKVGRWNLPTWCHMLVQTLTRAAHLWFDSLPPGSIDSYEELRDKFLKQFNQKKKAIKNPNEILHIRRRDDEKPQLCEKLGEDFLTTFDGLMDKVRAFVRGKDTNLRAREWDLKKSPGPYRAREGADSQRKASPYPTKGKPYVDSGRPSFAPYKPSQRPYPEKFTPLTKMPIRQTVAPGKRNRCGTSKGKELARGEEGEKRRSYVDMVRRHQNNESGDNKRKRTFDEETPPWLECSITFPPLKYWEAQEAPLNVAVDIVGHRVARIHVDGGSGSEIMYEHCFRRLDSDVQNLWQPDNSMMIGFSGEASQSLGKVTLPFNIGEYGTQRMVHLTFYIIRAPTKYNAILGRPGIKALRAIVSIAHGAMKFPTPAGIATVSSSSEKVASLARNVLPKSPDIEEWILNDEYSEIIVKVGSHLTNKCKTALKEMLIRHCDIFAWTPRDMWGIPRSQAEHRINARTSCKPVKQKRRNMGIERSRAVIEETKKLLLAGIAREVQYPAWTSNPVMVRKSDGKWRMCIDFKDVNKATPKDCYPLPEMDAKIDSLHEFPLRCFLDAYKGYHQIQMAIDDEEKTAFYTDEAMKRVRRPPFRNAQHKYEKPTYVKGKLAFQRGSYQ</sequence>
<comment type="caution">
    <text evidence="5">The sequence shown here is derived from an EMBL/GenBank/DDBJ whole genome shotgun (WGS) entry which is preliminary data.</text>
</comment>
<feature type="domain" description="Retrotransposon gag" evidence="4">
    <location>
        <begin position="278"/>
        <end position="333"/>
    </location>
</feature>
<keyword evidence="1" id="KW-0175">Coiled coil</keyword>
<evidence type="ECO:0000256" key="2">
    <source>
        <dbReference type="SAM" id="MobiDB-lite"/>
    </source>
</evidence>
<evidence type="ECO:0000259" key="3">
    <source>
        <dbReference type="Pfam" id="PF00078"/>
    </source>
</evidence>
<dbReference type="PANTHER" id="PTHR24559:SF444">
    <property type="entry name" value="REVERSE TRANSCRIPTASE DOMAIN-CONTAINING PROTEIN"/>
    <property type="match status" value="1"/>
</dbReference>
<proteinExistence type="predicted"/>
<feature type="region of interest" description="Disordered" evidence="2">
    <location>
        <begin position="438"/>
        <end position="462"/>
    </location>
</feature>
<feature type="compositionally biased region" description="Basic and acidic residues" evidence="2">
    <location>
        <begin position="376"/>
        <end position="391"/>
    </location>
</feature>
<dbReference type="Pfam" id="PF00078">
    <property type="entry name" value="RVT_1"/>
    <property type="match status" value="1"/>
</dbReference>
<dbReference type="Gene3D" id="2.40.70.10">
    <property type="entry name" value="Acid Proteases"/>
    <property type="match status" value="1"/>
</dbReference>
<dbReference type="InterPro" id="IPR043128">
    <property type="entry name" value="Rev_trsase/Diguanyl_cyclase"/>
</dbReference>
<dbReference type="InterPro" id="IPR021109">
    <property type="entry name" value="Peptidase_aspartic_dom_sf"/>
</dbReference>
<feature type="region of interest" description="Disordered" evidence="2">
    <location>
        <begin position="376"/>
        <end position="425"/>
    </location>
</feature>
<organism evidence="5 6">
    <name type="scientific">Mikania micrantha</name>
    <name type="common">bitter vine</name>
    <dbReference type="NCBI Taxonomy" id="192012"/>
    <lineage>
        <taxon>Eukaryota</taxon>
        <taxon>Viridiplantae</taxon>
        <taxon>Streptophyta</taxon>
        <taxon>Embryophyta</taxon>
        <taxon>Tracheophyta</taxon>
        <taxon>Spermatophyta</taxon>
        <taxon>Magnoliopsida</taxon>
        <taxon>eudicotyledons</taxon>
        <taxon>Gunneridae</taxon>
        <taxon>Pentapetalae</taxon>
        <taxon>asterids</taxon>
        <taxon>campanulids</taxon>
        <taxon>Asterales</taxon>
        <taxon>Asteraceae</taxon>
        <taxon>Asteroideae</taxon>
        <taxon>Heliantheae alliance</taxon>
        <taxon>Eupatorieae</taxon>
        <taxon>Mikania</taxon>
    </lineage>
</organism>
<feature type="region of interest" description="Disordered" evidence="2">
    <location>
        <begin position="36"/>
        <end position="99"/>
    </location>
</feature>
<evidence type="ECO:0000313" key="6">
    <source>
        <dbReference type="Proteomes" id="UP000326396"/>
    </source>
</evidence>
<dbReference type="SUPFAM" id="SSF56672">
    <property type="entry name" value="DNA/RNA polymerases"/>
    <property type="match status" value="1"/>
</dbReference>
<gene>
    <name evidence="5" type="ORF">E3N88_42586</name>
</gene>
<reference evidence="5 6" key="1">
    <citation type="submission" date="2019-05" db="EMBL/GenBank/DDBJ databases">
        <title>Mikania micrantha, genome provides insights into the molecular mechanism of rapid growth.</title>
        <authorList>
            <person name="Liu B."/>
        </authorList>
    </citation>
    <scope>NUCLEOTIDE SEQUENCE [LARGE SCALE GENOMIC DNA]</scope>
    <source>
        <strain evidence="5">NLD-2019</strain>
        <tissue evidence="5">Leaf</tissue>
    </source>
</reference>
<feature type="coiled-coil region" evidence="1">
    <location>
        <begin position="128"/>
        <end position="155"/>
    </location>
</feature>
<dbReference type="InterPro" id="IPR043502">
    <property type="entry name" value="DNA/RNA_pol_sf"/>
</dbReference>
<feature type="compositionally biased region" description="Basic and acidic residues" evidence="2">
    <location>
        <begin position="36"/>
        <end position="56"/>
    </location>
</feature>